<feature type="non-terminal residue" evidence="1">
    <location>
        <position position="69"/>
    </location>
</feature>
<organism evidence="1 2">
    <name type="scientific">Trifolium medium</name>
    <dbReference type="NCBI Taxonomy" id="97028"/>
    <lineage>
        <taxon>Eukaryota</taxon>
        <taxon>Viridiplantae</taxon>
        <taxon>Streptophyta</taxon>
        <taxon>Embryophyta</taxon>
        <taxon>Tracheophyta</taxon>
        <taxon>Spermatophyta</taxon>
        <taxon>Magnoliopsida</taxon>
        <taxon>eudicotyledons</taxon>
        <taxon>Gunneridae</taxon>
        <taxon>Pentapetalae</taxon>
        <taxon>rosids</taxon>
        <taxon>fabids</taxon>
        <taxon>Fabales</taxon>
        <taxon>Fabaceae</taxon>
        <taxon>Papilionoideae</taxon>
        <taxon>50 kb inversion clade</taxon>
        <taxon>NPAAA clade</taxon>
        <taxon>Hologalegina</taxon>
        <taxon>IRL clade</taxon>
        <taxon>Trifolieae</taxon>
        <taxon>Trifolium</taxon>
    </lineage>
</organism>
<evidence type="ECO:0000313" key="1">
    <source>
        <dbReference type="EMBL" id="MCI61688.1"/>
    </source>
</evidence>
<sequence>MKHYLLERGLRPSSDFAKAVGIEKQQTLYELLAKAQPYIQYEEREVADVIRHSRAEDNPSRRESSSING</sequence>
<dbReference type="AlphaFoldDB" id="A0A392TL64"/>
<comment type="caution">
    <text evidence="1">The sequence shown here is derived from an EMBL/GenBank/DDBJ whole genome shotgun (WGS) entry which is preliminary data.</text>
</comment>
<accession>A0A392TL64</accession>
<keyword evidence="2" id="KW-1185">Reference proteome</keyword>
<proteinExistence type="predicted"/>
<dbReference type="EMBL" id="LXQA010604335">
    <property type="protein sequence ID" value="MCI61688.1"/>
    <property type="molecule type" value="Genomic_DNA"/>
</dbReference>
<evidence type="ECO:0000313" key="2">
    <source>
        <dbReference type="Proteomes" id="UP000265520"/>
    </source>
</evidence>
<name>A0A392TL64_9FABA</name>
<protein>
    <submittedName>
        <fullName evidence="1">Uncharacterized protein</fullName>
    </submittedName>
</protein>
<dbReference type="Proteomes" id="UP000265520">
    <property type="component" value="Unassembled WGS sequence"/>
</dbReference>
<reference evidence="1 2" key="1">
    <citation type="journal article" date="2018" name="Front. Plant Sci.">
        <title>Red Clover (Trifolium pratense) and Zigzag Clover (T. medium) - A Picture of Genomic Similarities and Differences.</title>
        <authorList>
            <person name="Dluhosova J."/>
            <person name="Istvanek J."/>
            <person name="Nedelnik J."/>
            <person name="Repkova J."/>
        </authorList>
    </citation>
    <scope>NUCLEOTIDE SEQUENCE [LARGE SCALE GENOMIC DNA]</scope>
    <source>
        <strain evidence="2">cv. 10/8</strain>
        <tissue evidence="1">Leaf</tissue>
    </source>
</reference>